<keyword evidence="2" id="KW-1185">Reference proteome</keyword>
<dbReference type="Proteomes" id="UP000886501">
    <property type="component" value="Unassembled WGS sequence"/>
</dbReference>
<organism evidence="1 2">
    <name type="scientific">Thelephora ganbajun</name>
    <name type="common">Ganba fungus</name>
    <dbReference type="NCBI Taxonomy" id="370292"/>
    <lineage>
        <taxon>Eukaryota</taxon>
        <taxon>Fungi</taxon>
        <taxon>Dikarya</taxon>
        <taxon>Basidiomycota</taxon>
        <taxon>Agaricomycotina</taxon>
        <taxon>Agaricomycetes</taxon>
        <taxon>Thelephorales</taxon>
        <taxon>Thelephoraceae</taxon>
        <taxon>Thelephora</taxon>
    </lineage>
</organism>
<name>A0ACB6Z7P8_THEGA</name>
<sequence length="385" mass="43808">MAAPRNTTYKLICHFARGNVPQAETPQVLSTIFDAQDHRYHIRQLPEQDLRMWIDRLDQTIDSRICAEPLRRRALRSLGRTCGSRGILPSSHYFHGRLYKTSNRPVSGGPANLWKVTDDRKHIFAAKVFCAYLGEDYKIKKKSFYKEVTVWKRLNHPNVVPILGAEPDFSDLCTVSPWMPEGNLLQYLKNYPGADRMSIMIGVADGLSYLHSNDVVHGDMNGASHINYRGFLNILFDSTGIPQITDFRIYSIIYDLDSHEAFASFRDYSMRWAAPEILETPNNNSRRPTKMSDVYAFGMVVVEIFTGNIPFPDVPNLNVYSMVMKGKRPPKPADASKLGLSSAAWKLVKDCWNKKRDKRPDMQYVALHLRNPDQDGSSLSCGICI</sequence>
<dbReference type="EMBL" id="MU118086">
    <property type="protein sequence ID" value="KAF9645557.1"/>
    <property type="molecule type" value="Genomic_DNA"/>
</dbReference>
<evidence type="ECO:0000313" key="1">
    <source>
        <dbReference type="EMBL" id="KAF9645557.1"/>
    </source>
</evidence>
<reference evidence="1" key="2">
    <citation type="journal article" date="2020" name="Nat. Commun.">
        <title>Large-scale genome sequencing of mycorrhizal fungi provides insights into the early evolution of symbiotic traits.</title>
        <authorList>
            <person name="Miyauchi S."/>
            <person name="Kiss E."/>
            <person name="Kuo A."/>
            <person name="Drula E."/>
            <person name="Kohler A."/>
            <person name="Sanchez-Garcia M."/>
            <person name="Morin E."/>
            <person name="Andreopoulos B."/>
            <person name="Barry K.W."/>
            <person name="Bonito G."/>
            <person name="Buee M."/>
            <person name="Carver A."/>
            <person name="Chen C."/>
            <person name="Cichocki N."/>
            <person name="Clum A."/>
            <person name="Culley D."/>
            <person name="Crous P.W."/>
            <person name="Fauchery L."/>
            <person name="Girlanda M."/>
            <person name="Hayes R.D."/>
            <person name="Keri Z."/>
            <person name="LaButti K."/>
            <person name="Lipzen A."/>
            <person name="Lombard V."/>
            <person name="Magnuson J."/>
            <person name="Maillard F."/>
            <person name="Murat C."/>
            <person name="Nolan M."/>
            <person name="Ohm R.A."/>
            <person name="Pangilinan J."/>
            <person name="Pereira M.F."/>
            <person name="Perotto S."/>
            <person name="Peter M."/>
            <person name="Pfister S."/>
            <person name="Riley R."/>
            <person name="Sitrit Y."/>
            <person name="Stielow J.B."/>
            <person name="Szollosi G."/>
            <person name="Zifcakova L."/>
            <person name="Stursova M."/>
            <person name="Spatafora J.W."/>
            <person name="Tedersoo L."/>
            <person name="Vaario L.M."/>
            <person name="Yamada A."/>
            <person name="Yan M."/>
            <person name="Wang P."/>
            <person name="Xu J."/>
            <person name="Bruns T."/>
            <person name="Baldrian P."/>
            <person name="Vilgalys R."/>
            <person name="Dunand C."/>
            <person name="Henrissat B."/>
            <person name="Grigoriev I.V."/>
            <person name="Hibbett D."/>
            <person name="Nagy L.G."/>
            <person name="Martin F.M."/>
        </authorList>
    </citation>
    <scope>NUCLEOTIDE SEQUENCE</scope>
    <source>
        <strain evidence="1">P2</strain>
    </source>
</reference>
<accession>A0ACB6Z7P8</accession>
<proteinExistence type="predicted"/>
<gene>
    <name evidence="1" type="ORF">BDM02DRAFT_3148681</name>
</gene>
<comment type="caution">
    <text evidence="1">The sequence shown here is derived from an EMBL/GenBank/DDBJ whole genome shotgun (WGS) entry which is preliminary data.</text>
</comment>
<reference evidence="1" key="1">
    <citation type="submission" date="2019-10" db="EMBL/GenBank/DDBJ databases">
        <authorList>
            <consortium name="DOE Joint Genome Institute"/>
            <person name="Kuo A."/>
            <person name="Miyauchi S."/>
            <person name="Kiss E."/>
            <person name="Drula E."/>
            <person name="Kohler A."/>
            <person name="Sanchez-Garcia M."/>
            <person name="Andreopoulos B."/>
            <person name="Barry K.W."/>
            <person name="Bonito G."/>
            <person name="Buee M."/>
            <person name="Carver A."/>
            <person name="Chen C."/>
            <person name="Cichocki N."/>
            <person name="Clum A."/>
            <person name="Culley D."/>
            <person name="Crous P.W."/>
            <person name="Fauchery L."/>
            <person name="Girlanda M."/>
            <person name="Hayes R."/>
            <person name="Keri Z."/>
            <person name="Labutti K."/>
            <person name="Lipzen A."/>
            <person name="Lombard V."/>
            <person name="Magnuson J."/>
            <person name="Maillard F."/>
            <person name="Morin E."/>
            <person name="Murat C."/>
            <person name="Nolan M."/>
            <person name="Ohm R."/>
            <person name="Pangilinan J."/>
            <person name="Pereira M."/>
            <person name="Perotto S."/>
            <person name="Peter M."/>
            <person name="Riley R."/>
            <person name="Sitrit Y."/>
            <person name="Stielow B."/>
            <person name="Szollosi G."/>
            <person name="Zifcakova L."/>
            <person name="Stursova M."/>
            <person name="Spatafora J.W."/>
            <person name="Tedersoo L."/>
            <person name="Vaario L.-M."/>
            <person name="Yamada A."/>
            <person name="Yan M."/>
            <person name="Wang P."/>
            <person name="Xu J."/>
            <person name="Bruns T."/>
            <person name="Baldrian P."/>
            <person name="Vilgalys R."/>
            <person name="Henrissat B."/>
            <person name="Grigoriev I.V."/>
            <person name="Hibbett D."/>
            <person name="Nagy L.G."/>
            <person name="Martin F.M."/>
        </authorList>
    </citation>
    <scope>NUCLEOTIDE SEQUENCE</scope>
    <source>
        <strain evidence="1">P2</strain>
    </source>
</reference>
<protein>
    <submittedName>
        <fullName evidence="1">Kinase-like protein</fullName>
    </submittedName>
</protein>
<evidence type="ECO:0000313" key="2">
    <source>
        <dbReference type="Proteomes" id="UP000886501"/>
    </source>
</evidence>